<dbReference type="Proteomes" id="UP000294194">
    <property type="component" value="Unassembled WGS sequence"/>
</dbReference>
<dbReference type="AlphaFoldDB" id="A0A4Q9GRZ2"/>
<evidence type="ECO:0000313" key="2">
    <source>
        <dbReference type="Proteomes" id="UP000294194"/>
    </source>
</evidence>
<dbReference type="EMBL" id="SISG01000002">
    <property type="protein sequence ID" value="TBN55554.1"/>
    <property type="molecule type" value="Genomic_DNA"/>
</dbReference>
<protein>
    <submittedName>
        <fullName evidence="1">Uncharacterized protein</fullName>
    </submittedName>
</protein>
<evidence type="ECO:0000313" key="1">
    <source>
        <dbReference type="EMBL" id="TBN55554.1"/>
    </source>
</evidence>
<keyword evidence="2" id="KW-1185">Reference proteome</keyword>
<name>A0A4Q9GRZ2_9MICO</name>
<comment type="caution">
    <text evidence="1">The sequence shown here is derived from an EMBL/GenBank/DDBJ whole genome shotgun (WGS) entry which is preliminary data.</text>
</comment>
<proteinExistence type="predicted"/>
<accession>A0A4Q9GRZ2</accession>
<gene>
    <name evidence="1" type="ORF">EYE40_15255</name>
</gene>
<sequence length="109" mass="12034">MTDVLAERCAELADVALDLLRAVMECQNNPVKLPEVLIQIQRMRPIIDEGTAGIERSEYIRWQSTAPATLDEMEAAVGRGDFKGVWAAFTHPVKGMDGLGQGCSGYPRW</sequence>
<organism evidence="1 2">
    <name type="scientific">Glaciihabitans arcticus</name>
    <dbReference type="NCBI Taxonomy" id="2668039"/>
    <lineage>
        <taxon>Bacteria</taxon>
        <taxon>Bacillati</taxon>
        <taxon>Actinomycetota</taxon>
        <taxon>Actinomycetes</taxon>
        <taxon>Micrococcales</taxon>
        <taxon>Microbacteriaceae</taxon>
        <taxon>Glaciihabitans</taxon>
    </lineage>
</organism>
<dbReference type="RefSeq" id="WP_130983125.1">
    <property type="nucleotide sequence ID" value="NZ_SISG01000002.1"/>
</dbReference>
<reference evidence="2" key="1">
    <citation type="submission" date="2019-02" db="EMBL/GenBank/DDBJ databases">
        <title>Glaciihabitans arcticus sp. nov., a psychrotolerant bacterium isolated from polar soil.</title>
        <authorList>
            <person name="Dahal R.H."/>
        </authorList>
    </citation>
    <scope>NUCLEOTIDE SEQUENCE [LARGE SCALE GENOMIC DNA]</scope>
    <source>
        <strain evidence="2">RP-3-7</strain>
    </source>
</reference>